<gene>
    <name evidence="4" type="ORF">KK060_00400</name>
</gene>
<evidence type="ECO:0000313" key="5">
    <source>
        <dbReference type="Proteomes" id="UP000772618"/>
    </source>
</evidence>
<dbReference type="PANTHER" id="PTHR44858">
    <property type="entry name" value="TETRATRICOPEPTIDE REPEAT PROTEIN 6"/>
    <property type="match status" value="1"/>
</dbReference>
<dbReference type="SMART" id="SM00028">
    <property type="entry name" value="TPR"/>
    <property type="match status" value="8"/>
</dbReference>
<dbReference type="SUPFAM" id="SSF48452">
    <property type="entry name" value="TPR-like"/>
    <property type="match status" value="2"/>
</dbReference>
<comment type="caution">
    <text evidence="4">The sequence shown here is derived from an EMBL/GenBank/DDBJ whole genome shotgun (WGS) entry which is preliminary data.</text>
</comment>
<dbReference type="InterPro" id="IPR011990">
    <property type="entry name" value="TPR-like_helical_dom_sf"/>
</dbReference>
<feature type="repeat" description="TPR" evidence="3">
    <location>
        <begin position="290"/>
        <end position="323"/>
    </location>
</feature>
<evidence type="ECO:0000256" key="2">
    <source>
        <dbReference type="ARBA" id="ARBA00022803"/>
    </source>
</evidence>
<dbReference type="Gene3D" id="1.25.40.10">
    <property type="entry name" value="Tetratricopeptide repeat domain"/>
    <property type="match status" value="4"/>
</dbReference>
<proteinExistence type="predicted"/>
<feature type="repeat" description="TPR" evidence="3">
    <location>
        <begin position="155"/>
        <end position="188"/>
    </location>
</feature>
<dbReference type="Proteomes" id="UP000772618">
    <property type="component" value="Unassembled WGS sequence"/>
</dbReference>
<dbReference type="RefSeq" id="WP_254151417.1">
    <property type="nucleotide sequence ID" value="NZ_JAHESD010000001.1"/>
</dbReference>
<reference evidence="4 5" key="1">
    <citation type="submission" date="2021-05" db="EMBL/GenBank/DDBJ databases">
        <title>A Polyphasic approach of four new species of the genus Ohtaekwangia: Ohtaekwangia histidinii sp. nov., Ohtaekwangia cretensis sp. nov., Ohtaekwangia indiensis sp. nov., Ohtaekwangia reichenbachii sp. nov. from diverse environment.</title>
        <authorList>
            <person name="Octaviana S."/>
        </authorList>
    </citation>
    <scope>NUCLEOTIDE SEQUENCE [LARGE SCALE GENOMIC DNA]</scope>
    <source>
        <strain evidence="4 5">PWU20</strain>
    </source>
</reference>
<evidence type="ECO:0000256" key="1">
    <source>
        <dbReference type="ARBA" id="ARBA00022737"/>
    </source>
</evidence>
<organism evidence="4 5">
    <name type="scientific">Chryseosolibacter indicus</name>
    <dbReference type="NCBI Taxonomy" id="2782351"/>
    <lineage>
        <taxon>Bacteria</taxon>
        <taxon>Pseudomonadati</taxon>
        <taxon>Bacteroidota</taxon>
        <taxon>Cytophagia</taxon>
        <taxon>Cytophagales</taxon>
        <taxon>Chryseotaleaceae</taxon>
        <taxon>Chryseosolibacter</taxon>
    </lineage>
</organism>
<dbReference type="Pfam" id="PF13414">
    <property type="entry name" value="TPR_11"/>
    <property type="match status" value="2"/>
</dbReference>
<keyword evidence="1" id="KW-0677">Repeat</keyword>
<keyword evidence="2 3" id="KW-0802">TPR repeat</keyword>
<sequence>MKYTLIIFFLQLIFLTSIAQTKPKKPYQLYEEAEAAYNQGKVEDAIILLNECLTINPGYMEAYVLRAPARELTNDLQGALTDYSIYLEKFPDNPDILMSRAVLRYKLGFLGQSEEDFKRMLTLTSPETNSIFFRQNMSVDEKNPMMTTTQQGHNPYVYNYLGLIKFKEKKFKDAIVRFDTAIRLDPRQPDFYVNRGLAKESINDSTAIVDYDRALGLNPNHVLAKHNRQALLEKKKQQLSLEDRLTLTIKEDSTMLLPYLERAQQRYEGGYFKGALEDYNHALSIDSTNVEIWLGRGLTHEKLKDYTRAFSDYTKAIDLKENYAKAWLNRGNVLLKLERYNDAIEDYTVALIYWPDYPLAFYNRGMAKIKLKKNAEACADFSQAELLGMKIDEKLRSKFCK</sequence>
<dbReference type="InterPro" id="IPR019734">
    <property type="entry name" value="TPR_rpt"/>
</dbReference>
<protein>
    <submittedName>
        <fullName evidence="4">Tetratricopeptide repeat protein</fullName>
    </submittedName>
</protein>
<dbReference type="PANTHER" id="PTHR44858:SF1">
    <property type="entry name" value="UDP-N-ACETYLGLUCOSAMINE--PEPTIDE N-ACETYLGLUCOSAMINYLTRANSFERASE SPINDLY-RELATED"/>
    <property type="match status" value="1"/>
</dbReference>
<accession>A0ABS5VJW2</accession>
<evidence type="ECO:0000313" key="4">
    <source>
        <dbReference type="EMBL" id="MBT1701717.1"/>
    </source>
</evidence>
<dbReference type="InterPro" id="IPR050498">
    <property type="entry name" value="Ycf3"/>
</dbReference>
<name>A0ABS5VJW2_9BACT</name>
<evidence type="ECO:0000256" key="3">
    <source>
        <dbReference type="PROSITE-ProRule" id="PRU00339"/>
    </source>
</evidence>
<dbReference type="Pfam" id="PF00515">
    <property type="entry name" value="TPR_1"/>
    <property type="match status" value="1"/>
</dbReference>
<dbReference type="PROSITE" id="PS50005">
    <property type="entry name" value="TPR"/>
    <property type="match status" value="3"/>
</dbReference>
<keyword evidence="5" id="KW-1185">Reference proteome</keyword>
<dbReference type="EMBL" id="JAHESD010000001">
    <property type="protein sequence ID" value="MBT1701717.1"/>
    <property type="molecule type" value="Genomic_DNA"/>
</dbReference>
<feature type="repeat" description="TPR" evidence="3">
    <location>
        <begin position="324"/>
        <end position="357"/>
    </location>
</feature>